<evidence type="ECO:0000313" key="5">
    <source>
        <dbReference type="Proteomes" id="UP000008810"/>
    </source>
</evidence>
<evidence type="ECO:0000259" key="2">
    <source>
        <dbReference type="Pfam" id="PF04195"/>
    </source>
</evidence>
<name>A0A0Q3K4A6_BRADI</name>
<reference evidence="4" key="3">
    <citation type="submission" date="2018-08" db="UniProtKB">
        <authorList>
            <consortium name="EnsemblPlants"/>
        </authorList>
    </citation>
    <scope>IDENTIFICATION</scope>
    <source>
        <strain evidence="4">cv. Bd21</strain>
    </source>
</reference>
<dbReference type="ExpressionAtlas" id="A0A0Q3K4A6">
    <property type="expression patterns" value="baseline"/>
</dbReference>
<accession>A0A0Q3K4A6</accession>
<dbReference type="Pfam" id="PF04195">
    <property type="entry name" value="Transposase_28"/>
    <property type="match status" value="1"/>
</dbReference>
<reference evidence="3" key="2">
    <citation type="submission" date="2017-06" db="EMBL/GenBank/DDBJ databases">
        <title>WGS assembly of Brachypodium distachyon.</title>
        <authorList>
            <consortium name="The International Brachypodium Initiative"/>
            <person name="Lucas S."/>
            <person name="Harmon-Smith M."/>
            <person name="Lail K."/>
            <person name="Tice H."/>
            <person name="Grimwood J."/>
            <person name="Bruce D."/>
            <person name="Barry K."/>
            <person name="Shu S."/>
            <person name="Lindquist E."/>
            <person name="Wang M."/>
            <person name="Pitluck S."/>
            <person name="Vogel J.P."/>
            <person name="Garvin D.F."/>
            <person name="Mockler T.C."/>
            <person name="Schmutz J."/>
            <person name="Rokhsar D."/>
            <person name="Bevan M.W."/>
        </authorList>
    </citation>
    <scope>NUCLEOTIDE SEQUENCE</scope>
    <source>
        <strain evidence="3">Bd21</strain>
    </source>
</reference>
<feature type="region of interest" description="Disordered" evidence="1">
    <location>
        <begin position="48"/>
        <end position="82"/>
    </location>
</feature>
<dbReference type="RefSeq" id="XP_014752014.2">
    <property type="nucleotide sequence ID" value="XM_014896528.2"/>
</dbReference>
<dbReference type="Proteomes" id="UP000008810">
    <property type="component" value="Chromosome 1"/>
</dbReference>
<sequence length="450" mass="48807">MSTSSQTFGLHSRDSLARDRQHKVGFIRLRTNSLRSTPFHCARVSARSSFSQSSAAPPETEHKQHARDAMPSSSSVDPEPAAAAAEYFPSTLRTQAEVDAVCRMHGVDPALFTAPPAGADQRASSPPPPSSVCVYADALEAGMRVPLHAFFSGAPAHFGLAPTQLSPNGWRIMAGFVVVCRHAGLPPSLAVFRTFFALCKRSSGWYFFRSKKSSGLRFAGTRCANMDMDWKTRFFFLSSPAPWPCPVEWVVPSETSFKDPMLTPEEKGWAAKLLLAHGGAAIDFRTYLCETNLAAAMVTAALLPMPSSARAAASFSSRGMDSSVYDTMEKMTTEPGLAGAWWSSSLGLCGKKRSLQEANGEESMSLSVPNTPPAADGFSAPPDFSYRVYALELGERLVARCAEVAALRKKLGPELEKLKAEVSTARQLVGTELENAKSELARRRRPCWTK</sequence>
<dbReference type="PANTHER" id="PTHR31099">
    <property type="entry name" value="OS06G0165300 PROTEIN"/>
    <property type="match status" value="1"/>
</dbReference>
<dbReference type="InterPro" id="IPR007321">
    <property type="entry name" value="Transposase_28"/>
</dbReference>
<dbReference type="AlphaFoldDB" id="A0A0Q3K4A6"/>
<feature type="compositionally biased region" description="Low complexity" evidence="1">
    <location>
        <begin position="71"/>
        <end position="82"/>
    </location>
</feature>
<dbReference type="STRING" id="15368.A0A0Q3K4A6"/>
<reference evidence="3 4" key="1">
    <citation type="journal article" date="2010" name="Nature">
        <title>Genome sequencing and analysis of the model grass Brachypodium distachyon.</title>
        <authorList>
            <consortium name="International Brachypodium Initiative"/>
        </authorList>
    </citation>
    <scope>NUCLEOTIDE SEQUENCE [LARGE SCALE GENOMIC DNA]</scope>
    <source>
        <strain evidence="3 4">Bd21</strain>
    </source>
</reference>
<dbReference type="PANTHER" id="PTHR31099:SF28">
    <property type="entry name" value="F5J5.12"/>
    <property type="match status" value="1"/>
</dbReference>
<evidence type="ECO:0000256" key="1">
    <source>
        <dbReference type="SAM" id="MobiDB-lite"/>
    </source>
</evidence>
<dbReference type="EnsemblPlants" id="KQK19292">
    <property type="protein sequence ID" value="KQK19292"/>
    <property type="gene ID" value="BRADI_1g47511v3"/>
</dbReference>
<dbReference type="OrthoDB" id="671205at2759"/>
<evidence type="ECO:0000313" key="4">
    <source>
        <dbReference type="EnsemblPlants" id="KQK19292"/>
    </source>
</evidence>
<dbReference type="EMBL" id="CM000880">
    <property type="protein sequence ID" value="KQK19292.2"/>
    <property type="molecule type" value="Genomic_DNA"/>
</dbReference>
<keyword evidence="5" id="KW-1185">Reference proteome</keyword>
<dbReference type="GeneID" id="106865759"/>
<evidence type="ECO:0000313" key="3">
    <source>
        <dbReference type="EMBL" id="KQK19292.2"/>
    </source>
</evidence>
<feature type="compositionally biased region" description="Basic and acidic residues" evidence="1">
    <location>
        <begin position="59"/>
        <end position="68"/>
    </location>
</feature>
<protein>
    <recommendedName>
        <fullName evidence="2">Transposase (putative) gypsy type domain-containing protein</fullName>
    </recommendedName>
</protein>
<organism evidence="3">
    <name type="scientific">Brachypodium distachyon</name>
    <name type="common">Purple false brome</name>
    <name type="synonym">Trachynia distachya</name>
    <dbReference type="NCBI Taxonomy" id="15368"/>
    <lineage>
        <taxon>Eukaryota</taxon>
        <taxon>Viridiplantae</taxon>
        <taxon>Streptophyta</taxon>
        <taxon>Embryophyta</taxon>
        <taxon>Tracheophyta</taxon>
        <taxon>Spermatophyta</taxon>
        <taxon>Magnoliopsida</taxon>
        <taxon>Liliopsida</taxon>
        <taxon>Poales</taxon>
        <taxon>Poaceae</taxon>
        <taxon>BOP clade</taxon>
        <taxon>Pooideae</taxon>
        <taxon>Stipodae</taxon>
        <taxon>Brachypodieae</taxon>
        <taxon>Brachypodium</taxon>
    </lineage>
</organism>
<feature type="domain" description="Transposase (putative) gypsy type" evidence="2">
    <location>
        <begin position="132"/>
        <end position="199"/>
    </location>
</feature>
<dbReference type="KEGG" id="bdi:106865759"/>
<dbReference type="Gramene" id="KQK19292">
    <property type="protein sequence ID" value="KQK19292"/>
    <property type="gene ID" value="BRADI_1g47511v3"/>
</dbReference>
<proteinExistence type="predicted"/>
<gene>
    <name evidence="4" type="primary">LOC106865759</name>
    <name evidence="3" type="ORF">BRADI_1g47511v3</name>
</gene>